<accession>A0A2P8R1C8</accession>
<dbReference type="Proteomes" id="UP000240535">
    <property type="component" value="Unassembled WGS sequence"/>
</dbReference>
<protein>
    <submittedName>
        <fullName evidence="1">Uncharacterized protein</fullName>
    </submittedName>
</protein>
<keyword evidence="2" id="KW-1185">Reference proteome</keyword>
<comment type="caution">
    <text evidence="1">The sequence shown here is derived from an EMBL/GenBank/DDBJ whole genome shotgun (WGS) entry which is preliminary data.</text>
</comment>
<evidence type="ECO:0000313" key="1">
    <source>
        <dbReference type="EMBL" id="PSM52292.1"/>
    </source>
</evidence>
<dbReference type="EMBL" id="PDHH01000003">
    <property type="protein sequence ID" value="PSM52292.1"/>
    <property type="molecule type" value="Genomic_DNA"/>
</dbReference>
<proteinExistence type="predicted"/>
<name>A0A2P8R1C8_9BACT</name>
<gene>
    <name evidence="1" type="ORF">CQ405_04360</name>
</gene>
<dbReference type="AlphaFoldDB" id="A0A2P8R1C8"/>
<dbReference type="RefSeq" id="WP_106871011.1">
    <property type="nucleotide sequence ID" value="NZ_CP053841.1"/>
</dbReference>
<evidence type="ECO:0000313" key="2">
    <source>
        <dbReference type="Proteomes" id="UP000240535"/>
    </source>
</evidence>
<sequence length="233" mass="26895">MKIFFQKTILITSFIIALSFFWFSNSLYATDKENVKSIELSNDVLLEESYRNKIVHYIGIVSGIYETKEGIKNIYFEDKKFSKRIIATIFPSFGKIETIHSGDKVKVTGYVKIYKNKAQINPLDKSMIEILEFKKNKCIDSINFSDIPSNLGNTIFLNNVKALNIYTFTSKNGKKHINFKLSKDGYIYNAIVFEGFYNDKIKGILKNNNLFCAKVKVSEYKGDISLIIKEIYE</sequence>
<reference evidence="2" key="1">
    <citation type="submission" date="2017-10" db="EMBL/GenBank/DDBJ databases">
        <title>Campylobacter species from seals.</title>
        <authorList>
            <person name="Gilbert M.J."/>
            <person name="Zomer A.L."/>
            <person name="Timmerman A.J."/>
            <person name="Duim B."/>
            <person name="Wagenaar J.A."/>
        </authorList>
    </citation>
    <scope>NUCLEOTIDE SEQUENCE [LARGE SCALE GENOMIC DNA]</scope>
    <source>
        <strain evidence="2">17S00004-5</strain>
    </source>
</reference>
<organism evidence="1 2">
    <name type="scientific">Campylobacter blaseri</name>
    <dbReference type="NCBI Taxonomy" id="2042961"/>
    <lineage>
        <taxon>Bacteria</taxon>
        <taxon>Pseudomonadati</taxon>
        <taxon>Campylobacterota</taxon>
        <taxon>Epsilonproteobacteria</taxon>
        <taxon>Campylobacterales</taxon>
        <taxon>Campylobacteraceae</taxon>
        <taxon>Campylobacter</taxon>
    </lineage>
</organism>